<evidence type="ECO:0000256" key="2">
    <source>
        <dbReference type="ARBA" id="ARBA00022679"/>
    </source>
</evidence>
<keyword evidence="4" id="KW-0460">Magnesium</keyword>
<dbReference type="PANTHER" id="PTHR31009">
    <property type="entry name" value="S-ADENOSYL-L-METHIONINE:CARBOXYL METHYLTRANSFERASE FAMILY PROTEIN"/>
    <property type="match status" value="1"/>
</dbReference>
<evidence type="ECO:0000256" key="1">
    <source>
        <dbReference type="ARBA" id="ARBA00022603"/>
    </source>
</evidence>
<dbReference type="Pfam" id="PF03492">
    <property type="entry name" value="Methyltransf_7"/>
    <property type="match status" value="1"/>
</dbReference>
<dbReference type="EMBL" id="JBBPBK010000009">
    <property type="protein sequence ID" value="KAK9278614.1"/>
    <property type="molecule type" value="Genomic_DNA"/>
</dbReference>
<evidence type="ECO:0000313" key="5">
    <source>
        <dbReference type="EMBL" id="KAK9278614.1"/>
    </source>
</evidence>
<dbReference type="GO" id="GO:0008168">
    <property type="term" value="F:methyltransferase activity"/>
    <property type="evidence" value="ECO:0007669"/>
    <property type="project" value="UniProtKB-KW"/>
</dbReference>
<dbReference type="InterPro" id="IPR042086">
    <property type="entry name" value="MeTrfase_capping"/>
</dbReference>
<dbReference type="FunFam" id="3.40.50.150:FF:000103">
    <property type="entry name" value="SABATH methyltransferase 1"/>
    <property type="match status" value="1"/>
</dbReference>
<dbReference type="InterPro" id="IPR029063">
    <property type="entry name" value="SAM-dependent_MTases_sf"/>
</dbReference>
<sequence>MAAKESSKSSEAYPMKGGDGLYSYTKNSYYQREIANAAKGLINEAIAEELDFKISPSSNTFRIADLGCSVGPNTFFSVQNIVEAVELKYQSQGLNSRVPEFQVFFNDHALNDFNTLFTSLPPDRRYYAAGVPGSFYGRLFPDESLFFVHSSFALHWLSKVPEEVVDKSSPAWNKGRIYYSNAADEVAKAYSTQYAEDMECFFHARAQEIVCGGLIVLIVPGRPNGTPHSHVISNRTYDLVGSCLMDMAKKGLVSEEKVDSFNIPIYNASPQELEAAIDRNGCFSIEMMASLPPVKSTSPTPPSGHALSMHMRAALEGLIKEHFGHGILDELFDSYAKKFDASPIMGPGTVLVALLKRKATG</sequence>
<gene>
    <name evidence="5" type="ORF">L1049_028187</name>
</gene>
<keyword evidence="1" id="KW-0489">Methyltransferase</keyword>
<dbReference type="GO" id="GO:0046872">
    <property type="term" value="F:metal ion binding"/>
    <property type="evidence" value="ECO:0007669"/>
    <property type="project" value="UniProtKB-KW"/>
</dbReference>
<proteinExistence type="predicted"/>
<evidence type="ECO:0008006" key="7">
    <source>
        <dbReference type="Google" id="ProtNLM"/>
    </source>
</evidence>
<comment type="caution">
    <text evidence="5">The sequence shown here is derived from an EMBL/GenBank/DDBJ whole genome shotgun (WGS) entry which is preliminary data.</text>
</comment>
<evidence type="ECO:0000256" key="4">
    <source>
        <dbReference type="ARBA" id="ARBA00022842"/>
    </source>
</evidence>
<evidence type="ECO:0000256" key="3">
    <source>
        <dbReference type="ARBA" id="ARBA00022723"/>
    </source>
</evidence>
<dbReference type="Gene3D" id="3.40.50.150">
    <property type="entry name" value="Vaccinia Virus protein VP39"/>
    <property type="match status" value="1"/>
</dbReference>
<dbReference type="InterPro" id="IPR005299">
    <property type="entry name" value="MeTrfase_7"/>
</dbReference>
<evidence type="ECO:0000313" key="6">
    <source>
        <dbReference type="Proteomes" id="UP001415857"/>
    </source>
</evidence>
<protein>
    <recommendedName>
        <fullName evidence="7">S-adenosylmethionine-dependent methyltransferase</fullName>
    </recommendedName>
</protein>
<accession>A0AAP0RJX7</accession>
<reference evidence="5 6" key="1">
    <citation type="journal article" date="2024" name="Plant J.">
        <title>Genome sequences and population genomics reveal climatic adaptation and genomic divergence between two closely related sweetgum species.</title>
        <authorList>
            <person name="Xu W.Q."/>
            <person name="Ren C.Q."/>
            <person name="Zhang X.Y."/>
            <person name="Comes H.P."/>
            <person name="Liu X.H."/>
            <person name="Li Y.G."/>
            <person name="Kettle C.J."/>
            <person name="Jalonen R."/>
            <person name="Gaisberger H."/>
            <person name="Ma Y.Z."/>
            <person name="Qiu Y.X."/>
        </authorList>
    </citation>
    <scope>NUCLEOTIDE SEQUENCE [LARGE SCALE GENOMIC DNA]</scope>
    <source>
        <strain evidence="5">Hangzhou</strain>
    </source>
</reference>
<dbReference type="SUPFAM" id="SSF53335">
    <property type="entry name" value="S-adenosyl-L-methionine-dependent methyltransferases"/>
    <property type="match status" value="1"/>
</dbReference>
<dbReference type="AlphaFoldDB" id="A0AAP0RJX7"/>
<dbReference type="GO" id="GO:0032259">
    <property type="term" value="P:methylation"/>
    <property type="evidence" value="ECO:0007669"/>
    <property type="project" value="UniProtKB-KW"/>
</dbReference>
<name>A0AAP0RJX7_LIQFO</name>
<dbReference type="Proteomes" id="UP001415857">
    <property type="component" value="Unassembled WGS sequence"/>
</dbReference>
<keyword evidence="6" id="KW-1185">Reference proteome</keyword>
<keyword evidence="2" id="KW-0808">Transferase</keyword>
<keyword evidence="3" id="KW-0479">Metal-binding</keyword>
<organism evidence="5 6">
    <name type="scientific">Liquidambar formosana</name>
    <name type="common">Formosan gum</name>
    <dbReference type="NCBI Taxonomy" id="63359"/>
    <lineage>
        <taxon>Eukaryota</taxon>
        <taxon>Viridiplantae</taxon>
        <taxon>Streptophyta</taxon>
        <taxon>Embryophyta</taxon>
        <taxon>Tracheophyta</taxon>
        <taxon>Spermatophyta</taxon>
        <taxon>Magnoliopsida</taxon>
        <taxon>eudicotyledons</taxon>
        <taxon>Gunneridae</taxon>
        <taxon>Pentapetalae</taxon>
        <taxon>Saxifragales</taxon>
        <taxon>Altingiaceae</taxon>
        <taxon>Liquidambar</taxon>
    </lineage>
</organism>
<dbReference type="Gene3D" id="1.10.1200.270">
    <property type="entry name" value="Methyltransferase, alpha-helical capping domain"/>
    <property type="match status" value="1"/>
</dbReference>